<evidence type="ECO:0000313" key="3">
    <source>
        <dbReference type="Proteomes" id="UP000276133"/>
    </source>
</evidence>
<dbReference type="Proteomes" id="UP000276133">
    <property type="component" value="Unassembled WGS sequence"/>
</dbReference>
<dbReference type="EMBL" id="REGN01000811">
    <property type="protein sequence ID" value="RNA38865.1"/>
    <property type="molecule type" value="Genomic_DNA"/>
</dbReference>
<gene>
    <name evidence="2" type="ORF">BpHYR1_044361</name>
</gene>
<organism evidence="2 3">
    <name type="scientific">Brachionus plicatilis</name>
    <name type="common">Marine rotifer</name>
    <name type="synonym">Brachionus muelleri</name>
    <dbReference type="NCBI Taxonomy" id="10195"/>
    <lineage>
        <taxon>Eukaryota</taxon>
        <taxon>Metazoa</taxon>
        <taxon>Spiralia</taxon>
        <taxon>Gnathifera</taxon>
        <taxon>Rotifera</taxon>
        <taxon>Eurotatoria</taxon>
        <taxon>Monogononta</taxon>
        <taxon>Pseudotrocha</taxon>
        <taxon>Ploima</taxon>
        <taxon>Brachionidae</taxon>
        <taxon>Brachionus</taxon>
    </lineage>
</organism>
<keyword evidence="1" id="KW-0732">Signal</keyword>
<reference evidence="2 3" key="1">
    <citation type="journal article" date="2018" name="Sci. Rep.">
        <title>Genomic signatures of local adaptation to the degree of environmental predictability in rotifers.</title>
        <authorList>
            <person name="Franch-Gras L."/>
            <person name="Hahn C."/>
            <person name="Garcia-Roger E.M."/>
            <person name="Carmona M.J."/>
            <person name="Serra M."/>
            <person name="Gomez A."/>
        </authorList>
    </citation>
    <scope>NUCLEOTIDE SEQUENCE [LARGE SCALE GENOMIC DNA]</scope>
    <source>
        <strain evidence="2">HYR1</strain>
    </source>
</reference>
<accession>A0A3M7ST46</accession>
<sequence>MNFALKIVCLITLVGCLVSASKQRPPINSDFVNGPWARIGKRDGKSVCGYWNRVELPESIKRVLIVKCLTEWRAEHLDNSYHDDSSQHASIVIKNNNCDANLTHFDCSKF</sequence>
<comment type="caution">
    <text evidence="2">The sequence shown here is derived from an EMBL/GenBank/DDBJ whole genome shotgun (WGS) entry which is preliminary data.</text>
</comment>
<dbReference type="OrthoDB" id="10193259at2759"/>
<proteinExistence type="predicted"/>
<feature type="signal peptide" evidence="1">
    <location>
        <begin position="1"/>
        <end position="20"/>
    </location>
</feature>
<protein>
    <submittedName>
        <fullName evidence="2">Uncharacterized protein</fullName>
    </submittedName>
</protein>
<feature type="chain" id="PRO_5018141893" evidence="1">
    <location>
        <begin position="21"/>
        <end position="110"/>
    </location>
</feature>
<evidence type="ECO:0000256" key="1">
    <source>
        <dbReference type="SAM" id="SignalP"/>
    </source>
</evidence>
<name>A0A3M7ST46_BRAPC</name>
<keyword evidence="3" id="KW-1185">Reference proteome</keyword>
<evidence type="ECO:0000313" key="2">
    <source>
        <dbReference type="EMBL" id="RNA38865.1"/>
    </source>
</evidence>
<dbReference type="AlphaFoldDB" id="A0A3M7ST46"/>